<reference evidence="1 2" key="1">
    <citation type="submission" date="2019-07" db="EMBL/GenBank/DDBJ databases">
        <authorList>
            <person name="Jastrzebski P J."/>
            <person name="Paukszto L."/>
            <person name="Jastrzebski P J."/>
        </authorList>
    </citation>
    <scope>NUCLEOTIDE SEQUENCE [LARGE SCALE GENOMIC DNA]</scope>
    <source>
        <strain evidence="1 2">WMS-il1</strain>
    </source>
</reference>
<name>A0A564Y033_HYMDI</name>
<dbReference type="EMBL" id="CABIJS010000038">
    <property type="protein sequence ID" value="VUZ40655.1"/>
    <property type="molecule type" value="Genomic_DNA"/>
</dbReference>
<sequence length="51" mass="5888">MRYTRVCDLMNVQLAKNAFLKSLVSNAIGKLFMKVNVLEYLSNCPECDKFQ</sequence>
<dbReference type="Proteomes" id="UP000321570">
    <property type="component" value="Unassembled WGS sequence"/>
</dbReference>
<evidence type="ECO:0000313" key="1">
    <source>
        <dbReference type="EMBL" id="VUZ40655.1"/>
    </source>
</evidence>
<accession>A0A564Y033</accession>
<proteinExistence type="predicted"/>
<organism evidence="1 2">
    <name type="scientific">Hymenolepis diminuta</name>
    <name type="common">Rat tapeworm</name>
    <dbReference type="NCBI Taxonomy" id="6216"/>
    <lineage>
        <taxon>Eukaryota</taxon>
        <taxon>Metazoa</taxon>
        <taxon>Spiralia</taxon>
        <taxon>Lophotrochozoa</taxon>
        <taxon>Platyhelminthes</taxon>
        <taxon>Cestoda</taxon>
        <taxon>Eucestoda</taxon>
        <taxon>Cyclophyllidea</taxon>
        <taxon>Hymenolepididae</taxon>
        <taxon>Hymenolepis</taxon>
    </lineage>
</organism>
<dbReference type="AlphaFoldDB" id="A0A564Y033"/>
<protein>
    <submittedName>
        <fullName evidence="1">Uncharacterized protein</fullName>
    </submittedName>
</protein>
<gene>
    <name evidence="1" type="ORF">WMSIL1_LOCUS1657</name>
</gene>
<evidence type="ECO:0000313" key="2">
    <source>
        <dbReference type="Proteomes" id="UP000321570"/>
    </source>
</evidence>
<keyword evidence="2" id="KW-1185">Reference proteome</keyword>